<dbReference type="SMART" id="SM00060">
    <property type="entry name" value="FN3"/>
    <property type="match status" value="2"/>
</dbReference>
<feature type="region of interest" description="Disordered" evidence="1">
    <location>
        <begin position="1445"/>
        <end position="1465"/>
    </location>
</feature>
<feature type="region of interest" description="Disordered" evidence="1">
    <location>
        <begin position="28"/>
        <end position="78"/>
    </location>
</feature>
<name>A0ABS8DHN5_9FIRM</name>
<feature type="domain" description="Fibronectin type-III" evidence="3">
    <location>
        <begin position="523"/>
        <end position="612"/>
    </location>
</feature>
<evidence type="ECO:0000313" key="7">
    <source>
        <dbReference type="Proteomes" id="UP001299546"/>
    </source>
</evidence>
<dbReference type="Gene3D" id="1.10.1330.10">
    <property type="entry name" value="Dockerin domain"/>
    <property type="match status" value="1"/>
</dbReference>
<dbReference type="PROSITE" id="PS51723">
    <property type="entry name" value="PEPTIDASE_M60"/>
    <property type="match status" value="1"/>
</dbReference>
<dbReference type="InterPro" id="IPR013783">
    <property type="entry name" value="Ig-like_fold"/>
</dbReference>
<dbReference type="Pfam" id="PF00041">
    <property type="entry name" value="fn3"/>
    <property type="match status" value="1"/>
</dbReference>
<feature type="chain" id="PRO_5045444895" evidence="2">
    <location>
        <begin position="25"/>
        <end position="1732"/>
    </location>
</feature>
<protein>
    <submittedName>
        <fullName evidence="6">M60 family metallopeptidase</fullName>
    </submittedName>
</protein>
<dbReference type="SUPFAM" id="SSF63446">
    <property type="entry name" value="Type I dockerin domain"/>
    <property type="match status" value="1"/>
</dbReference>
<dbReference type="EMBL" id="JAJCIS010000007">
    <property type="protein sequence ID" value="MCB7387937.1"/>
    <property type="molecule type" value="Genomic_DNA"/>
</dbReference>
<comment type="caution">
    <text evidence="6">The sequence shown here is derived from an EMBL/GenBank/DDBJ whole genome shotgun (WGS) entry which is preliminary data.</text>
</comment>
<dbReference type="Gene3D" id="2.60.120.1250">
    <property type="entry name" value="Peptidase M60, enhancin-like domain 1"/>
    <property type="match status" value="1"/>
</dbReference>
<dbReference type="Proteomes" id="UP001299546">
    <property type="component" value="Unassembled WGS sequence"/>
</dbReference>
<feature type="compositionally biased region" description="Acidic residues" evidence="1">
    <location>
        <begin position="44"/>
        <end position="67"/>
    </location>
</feature>
<proteinExistence type="predicted"/>
<sequence>MRKKLAWLLILCMTLQLSSATVYAEEEGAKAPEVSTETVTGEQEQPEVDTSVEDGEPGEVPEAETVGEAEQTQDGSVDEEQVNTMSELGEKLGNVAIDLTCSLPIADLKARLERVKVVLYHENTEAARGNLAVSEKEDGKASVEFKGLAEGNYRLELAGAGFAYSQNIDVQVMNQQIRLADRTTVIDKEAAHPGTYIYGDINEDGALNETDRVLLLEALSAVSEEAVYDINGDGKVDLADLQCFTYSYGTESTEATVVRTALIDEAKVEAEVGQGTQLASEGSVKDVLTGAGSISVKPASDKVISKDNPVEISFDLSAQEGLSAGGITIAPVQGSENTIKEGSVEVTYEDVNGEEQTETLIIGGNRKYLRTRAAAAITQEPDGTLVVNLGNQVAIKKITIKVTDTGSTKLADIGKVEFLNDMESRIPAPVMNVPEKLAVTPGNKKFTLTWDAQQNVSGYEVEITYEGKTVVVPASVNRLTVTSFGNDKLKNKEVYRVRVQSVNGEWSSGYSDAVDAVPVADKAPDAPENVSIKGGYRLLDVSWKKMEDTDYYTLYYRVKGEGEYQKVEKITKTSCRLTDLETKKTYEVYLTGTNECGTSGKSVVYIGTTIDIEPPVTSNYKLINTDNGVGNATAHITKVEYPHNRPENETTVVDNDYTSSWSIDSWDAGGYNSGKPSPIVEFDQAYEMNRITIIPDAGQQGTYAYCKTRYWDENGSVNTIDGFLTTKTSSNGKIYYELWFDKPFTAKKVQVNLAQYWVGNKSVSIAEMKFYYYDSLDEEVGALYADSLHLTLAEGVTKEQIKALEERANTKDEVSGEYHPRRELLLREIENAGRLLADENLSAPIQVDTSIIKSKDNVLKIASGLNSWQPLGVSAHEGEELAVYVGRPNTAIGANTQVRLIASQYHAESGNWNKVIVANLKQGQNIVVMPAISSLDVEHGGSLYVEFIGTNSSLNIQVRVSGGTKIPMLDLSRADGEAEKRAAVTAYVEELNAYVPKLKEMHDSQHLNQDDSHCNYKYDKQNCILGATEIVLDKVMYSVSAEQILKGISSKAENGSVEEQAEVLYQSLEAMEQMVTLFYQHKGLTDQAVPENYGAGNSFPVSRLNIRYMRMFAGAFMYAGGLHIGIEWGSIPGLAKSQPVVSDNGKYVSGQLFGWGIAHEIGHIINQPDYAIAEITNNYFSILAQADETNDKVRFKYADVYEKVTSGTKGRASSVFTSLAMYWQLHLAYDNGYNYKTYEDYSEQFDNLFFARVDAYARNTSIAPGGLSLAGADTDNKFMRLSCAAAGKNLLTFFEKWGMTPNEDTIVYASQFPQETRNLCYITDEARVYRIEGGGDVASGSTVNVELQNETNSKQVTLKLSNTAADQSAMLGYEIYRNGQVIGFAPAEDGETLFTDTIATVNNRVFTYEVVGYDKLLNTTEKAVTEPIKISHDGSVAKNLWSATTNMTSPEDVKGEGSDENPEPETVSAIDKIYNDDYGDSYIGTSANEPQLTLQFNETIAAAGMKITAPKGSGDAIKKYEVYVSDDNSQWELAKSGTLSYDDGTAVVYFSKEDDSWMYTYDASYLKLVVKGQKKVEISEIDILGPAGDNVELLRNGIGILKADYILDENAEGGSIPAGSLIFTGEYKGNPAYNAVKLYNQNNEIIAGTQIIFAEVPAKGELGEISSGTWIYYIEPQKLAEMEKDGTLPRQVRAELYRVDNAQNNKGERLVSDTLWTELPETLPEIEIQDNK</sequence>
<reference evidence="6 7" key="1">
    <citation type="submission" date="2021-10" db="EMBL/GenBank/DDBJ databases">
        <title>Collection of gut derived symbiotic bacterial strains cultured from healthy donors.</title>
        <authorList>
            <person name="Lin H."/>
            <person name="Littmann E."/>
            <person name="Kohout C."/>
            <person name="Pamer E.G."/>
        </authorList>
    </citation>
    <scope>NUCLEOTIDE SEQUENCE [LARGE SCALE GENOMIC DNA]</scope>
    <source>
        <strain evidence="6 7">DFI.1.165</strain>
    </source>
</reference>
<dbReference type="InterPro" id="IPR031161">
    <property type="entry name" value="Peptidase_M60_dom"/>
</dbReference>
<evidence type="ECO:0000259" key="5">
    <source>
        <dbReference type="PROSITE" id="PS51766"/>
    </source>
</evidence>
<dbReference type="Pfam" id="PF00404">
    <property type="entry name" value="Dockerin_1"/>
    <property type="match status" value="1"/>
</dbReference>
<evidence type="ECO:0000256" key="2">
    <source>
        <dbReference type="SAM" id="SignalP"/>
    </source>
</evidence>
<dbReference type="PANTHER" id="PTHR24099:SF15">
    <property type="entry name" value="E3 UBIQUITIN-PROTEIN LIGASE TRIM9"/>
    <property type="match status" value="1"/>
</dbReference>
<evidence type="ECO:0000313" key="6">
    <source>
        <dbReference type="EMBL" id="MCB7387937.1"/>
    </source>
</evidence>
<dbReference type="PROSITE" id="PS00018">
    <property type="entry name" value="EF_HAND_1"/>
    <property type="match status" value="1"/>
</dbReference>
<dbReference type="Gene3D" id="2.60.120.260">
    <property type="entry name" value="Galactose-binding domain-like"/>
    <property type="match status" value="2"/>
</dbReference>
<evidence type="ECO:0000259" key="4">
    <source>
        <dbReference type="PROSITE" id="PS51723"/>
    </source>
</evidence>
<dbReference type="InterPro" id="IPR002105">
    <property type="entry name" value="Dockerin_1_rpt"/>
</dbReference>
<evidence type="ECO:0000256" key="1">
    <source>
        <dbReference type="SAM" id="MobiDB-lite"/>
    </source>
</evidence>
<dbReference type="Pfam" id="PF13402">
    <property type="entry name" value="Peptidase_M60"/>
    <property type="match status" value="1"/>
</dbReference>
<dbReference type="Gene3D" id="2.60.40.10">
    <property type="entry name" value="Immunoglobulins"/>
    <property type="match status" value="2"/>
</dbReference>
<dbReference type="CDD" id="cd14256">
    <property type="entry name" value="Dockerin_I"/>
    <property type="match status" value="1"/>
</dbReference>
<dbReference type="PROSITE" id="PS51766">
    <property type="entry name" value="DOCKERIN"/>
    <property type="match status" value="1"/>
</dbReference>
<organism evidence="6 7">
    <name type="scientific">Bariatricus massiliensis</name>
    <dbReference type="NCBI Taxonomy" id="1745713"/>
    <lineage>
        <taxon>Bacteria</taxon>
        <taxon>Bacillati</taxon>
        <taxon>Bacillota</taxon>
        <taxon>Clostridia</taxon>
        <taxon>Lachnospirales</taxon>
        <taxon>Lachnospiraceae</taxon>
        <taxon>Bariatricus</taxon>
    </lineage>
</organism>
<dbReference type="Gene3D" id="1.10.390.30">
    <property type="entry name" value="Peptidase M60, enhancin-like domain 3"/>
    <property type="match status" value="1"/>
</dbReference>
<dbReference type="PROSITE" id="PS50853">
    <property type="entry name" value="FN3"/>
    <property type="match status" value="1"/>
</dbReference>
<dbReference type="InterPro" id="IPR050617">
    <property type="entry name" value="E3_ligase_FN3/SPRY"/>
</dbReference>
<dbReference type="InterPro" id="IPR042279">
    <property type="entry name" value="Pep_M60_3"/>
</dbReference>
<feature type="domain" description="Dockerin" evidence="5">
    <location>
        <begin position="194"/>
        <end position="257"/>
    </location>
</feature>
<evidence type="ECO:0000259" key="3">
    <source>
        <dbReference type="PROSITE" id="PS50853"/>
    </source>
</evidence>
<dbReference type="SUPFAM" id="SSF49265">
    <property type="entry name" value="Fibronectin type III"/>
    <property type="match status" value="1"/>
</dbReference>
<accession>A0ABS8DHN5</accession>
<keyword evidence="2" id="KW-0732">Signal</keyword>
<dbReference type="InterPro" id="IPR018247">
    <property type="entry name" value="EF_Hand_1_Ca_BS"/>
</dbReference>
<dbReference type="SMART" id="SM01276">
    <property type="entry name" value="M60-like"/>
    <property type="match status" value="1"/>
</dbReference>
<keyword evidence="7" id="KW-1185">Reference proteome</keyword>
<feature type="signal peptide" evidence="2">
    <location>
        <begin position="1"/>
        <end position="24"/>
    </location>
</feature>
<dbReference type="InterPro" id="IPR016134">
    <property type="entry name" value="Dockerin_dom"/>
</dbReference>
<gene>
    <name evidence="6" type="ORF">LIZ65_11605</name>
</gene>
<dbReference type="SUPFAM" id="SSF49785">
    <property type="entry name" value="Galactose-binding domain-like"/>
    <property type="match status" value="2"/>
</dbReference>
<feature type="domain" description="Peptidase M60" evidence="4">
    <location>
        <begin position="866"/>
        <end position="1230"/>
    </location>
</feature>
<dbReference type="InterPro" id="IPR003961">
    <property type="entry name" value="FN3_dom"/>
</dbReference>
<dbReference type="PANTHER" id="PTHR24099">
    <property type="entry name" value="E3 UBIQUITIN-PROTEIN LIGASE TRIM36-RELATED"/>
    <property type="match status" value="1"/>
</dbReference>
<dbReference type="CDD" id="cd00063">
    <property type="entry name" value="FN3"/>
    <property type="match status" value="2"/>
</dbReference>
<dbReference type="InterPro" id="IPR036439">
    <property type="entry name" value="Dockerin_dom_sf"/>
</dbReference>
<dbReference type="InterPro" id="IPR036116">
    <property type="entry name" value="FN3_sf"/>
</dbReference>
<dbReference type="InterPro" id="IPR008979">
    <property type="entry name" value="Galactose-bd-like_sf"/>
</dbReference>
<dbReference type="RefSeq" id="WP_066733188.1">
    <property type="nucleotide sequence ID" value="NZ_JAJCIQ010000008.1"/>
</dbReference>